<evidence type="ECO:0000313" key="3">
    <source>
        <dbReference type="EMBL" id="DAE10865.1"/>
    </source>
</evidence>
<dbReference type="PANTHER" id="PTHR35149">
    <property type="entry name" value="SLL5132 PROTEIN"/>
    <property type="match status" value="1"/>
</dbReference>
<feature type="domain" description="GmrSD restriction endonucleases C-terminal" evidence="2">
    <location>
        <begin position="454"/>
        <end position="596"/>
    </location>
</feature>
<reference evidence="3" key="1">
    <citation type="journal article" date="2021" name="Proc. Natl. Acad. Sci. U.S.A.">
        <title>A Catalog of Tens of Thousands of Viruses from Human Metagenomes Reveals Hidden Associations with Chronic Diseases.</title>
        <authorList>
            <person name="Tisza M.J."/>
            <person name="Buck C.B."/>
        </authorList>
    </citation>
    <scope>NUCLEOTIDE SEQUENCE</scope>
    <source>
        <strain evidence="3">Ctg0K17</strain>
    </source>
</reference>
<evidence type="ECO:0008006" key="4">
    <source>
        <dbReference type="Google" id="ProtNLM"/>
    </source>
</evidence>
<dbReference type="Pfam" id="PF03235">
    <property type="entry name" value="GmrSD_N"/>
    <property type="match status" value="1"/>
</dbReference>
<feature type="domain" description="GmrSD restriction endonucleases N-terminal" evidence="1">
    <location>
        <begin position="11"/>
        <end position="228"/>
    </location>
</feature>
<dbReference type="EMBL" id="BK015522">
    <property type="protein sequence ID" value="DAE10865.1"/>
    <property type="molecule type" value="Genomic_DNA"/>
</dbReference>
<evidence type="ECO:0000259" key="2">
    <source>
        <dbReference type="Pfam" id="PF07510"/>
    </source>
</evidence>
<sequence>MKANGVPITFLGESKELAVPFFQRHYVWKEENWQELLQSFQNTDTVPFLGSIILKDKGWGNFEIIDGQQRLTTITILAKALYDSLPEEKKTPDNGIFTSIIAYLFYNKNASDSLNERKPKITHSYYDKESYSSVVKSTIIDEPAINLSNIGENSNNILKCYKYYREYLNGKSVDEINHLFNSIFDNTKKVIVLIELENSDDEEQRIFDTINRAGIRLTSADIIKNNLFEKLLKSYSNDEVIELYQKNWNDIFYNDTDRRLWDSTRIFGNVERTNLEFLLYCVATIKWGKDDNIFKSLDKTFSQNTEGLSPEELKGLVSDISDYAIIFKKCILDLQEQVKNTNDPPRFKYSERTKLFLFILEKFGVQMFYPYILKRIKDVNANLNSSSLERDFKILESFIVRRRISGKGTQDYVDKCNALLRAEPGQELNSVIIPELSKADSKICDDDIKIYLQQKINTENAKTLLYVIELFMRNEDTFLEDSSLLSNLTLEHIMPTKWEKYWSDVDVVDKFGKKVGDKDKIQCRKEAINCIGNMILLTQKLNASTNNKSFATKVCDAHGYKNYSSLKLTSSIVDSYNQNPVWNEQQIYNRADKICELFLLIWPNYLTESIKDIPEEAFKDPISLMKALSKVNYSDDLEDDSTLLISKEDFIRRINIQRKTFDKYIKEQKIVPDRWLTEDSSTPRPYFTQETFDKYVNQFKWTVITPDNIKEVFMERIEQMDMQRSYKPLLLKTVIEKSSDTGKLSMKEVVSSFRDFYSSRKNNNQFVENDDSIFTRSNYTDEEAKKEILRYPLDCFAQMNIVEYVEYRDEVVINPTLWESLTVQDKQQVISICEAKLNYYYDVLLAT</sequence>
<dbReference type="InterPro" id="IPR011089">
    <property type="entry name" value="GmrSD_C"/>
</dbReference>
<dbReference type="InterPro" id="IPR004919">
    <property type="entry name" value="GmrSD_N"/>
</dbReference>
<dbReference type="PANTHER" id="PTHR35149:SF2">
    <property type="entry name" value="DUF262 DOMAIN-CONTAINING PROTEIN"/>
    <property type="match status" value="1"/>
</dbReference>
<name>A0A8S5PWA5_9CAUD</name>
<dbReference type="Pfam" id="PF07510">
    <property type="entry name" value="GmrSD_C"/>
    <property type="match status" value="1"/>
</dbReference>
<accession>A0A8S5PWA5</accession>
<organism evidence="3">
    <name type="scientific">Siphoviridae sp. ctg0K17</name>
    <dbReference type="NCBI Taxonomy" id="2825600"/>
    <lineage>
        <taxon>Viruses</taxon>
        <taxon>Duplodnaviria</taxon>
        <taxon>Heunggongvirae</taxon>
        <taxon>Uroviricota</taxon>
        <taxon>Caudoviricetes</taxon>
    </lineage>
</organism>
<proteinExistence type="predicted"/>
<protein>
    <recommendedName>
        <fullName evidence="4">DUF262 domain-containing protein</fullName>
    </recommendedName>
</protein>
<evidence type="ECO:0000259" key="1">
    <source>
        <dbReference type="Pfam" id="PF03235"/>
    </source>
</evidence>